<proteinExistence type="predicted"/>
<dbReference type="GO" id="GO:0005634">
    <property type="term" value="C:nucleus"/>
    <property type="evidence" value="ECO:0007669"/>
    <property type="project" value="UniProtKB-ARBA"/>
</dbReference>
<dbReference type="Proteomes" id="UP000765509">
    <property type="component" value="Unassembled WGS sequence"/>
</dbReference>
<dbReference type="PROSITE" id="PS50994">
    <property type="entry name" value="INTEGRASE"/>
    <property type="match status" value="1"/>
</dbReference>
<dbReference type="GO" id="GO:0003723">
    <property type="term" value="F:RNA binding"/>
    <property type="evidence" value="ECO:0007669"/>
    <property type="project" value="UniProtKB-KW"/>
</dbReference>
<gene>
    <name evidence="3" type="ORF">O181_073845</name>
</gene>
<dbReference type="Gene3D" id="3.30.420.10">
    <property type="entry name" value="Ribonuclease H-like superfamily/Ribonuclease H"/>
    <property type="match status" value="1"/>
</dbReference>
<dbReference type="InterPro" id="IPR001584">
    <property type="entry name" value="Integrase_cat-core"/>
</dbReference>
<dbReference type="SUPFAM" id="SSF53098">
    <property type="entry name" value="Ribonuclease H-like"/>
    <property type="match status" value="1"/>
</dbReference>
<evidence type="ECO:0000259" key="2">
    <source>
        <dbReference type="PROSITE" id="PS50994"/>
    </source>
</evidence>
<dbReference type="EMBL" id="AVOT02039148">
    <property type="protein sequence ID" value="MBW0534130.1"/>
    <property type="molecule type" value="Genomic_DNA"/>
</dbReference>
<dbReference type="PANTHER" id="PTHR37984">
    <property type="entry name" value="PROTEIN CBG26694"/>
    <property type="match status" value="1"/>
</dbReference>
<dbReference type="GO" id="GO:0015074">
    <property type="term" value="P:DNA integration"/>
    <property type="evidence" value="ECO:0007669"/>
    <property type="project" value="InterPro"/>
</dbReference>
<sequence>MIQIQEPKSPWKMVHKDWVTALLPGGDRSFNAYLVLFDRCSKAPMFLPCHKEDTATETAIMVWNRVISHTGLFQKMMSDRDPKLISALWTNLHNLFGTKISFSTAYHNQTDGS</sequence>
<protein>
    <recommendedName>
        <fullName evidence="2">Integrase catalytic domain-containing protein</fullName>
    </recommendedName>
</protein>
<keyword evidence="4" id="KW-1185">Reference proteome</keyword>
<feature type="domain" description="Integrase catalytic" evidence="2">
    <location>
        <begin position="6"/>
        <end position="113"/>
    </location>
</feature>
<accession>A0A9Q3ICG0</accession>
<keyword evidence="1" id="KW-0694">RNA-binding</keyword>
<reference evidence="3" key="1">
    <citation type="submission" date="2021-03" db="EMBL/GenBank/DDBJ databases">
        <title>Draft genome sequence of rust myrtle Austropuccinia psidii MF-1, a brazilian biotype.</title>
        <authorList>
            <person name="Quecine M.C."/>
            <person name="Pachon D.M.R."/>
            <person name="Bonatelli M.L."/>
            <person name="Correr F.H."/>
            <person name="Franceschini L.M."/>
            <person name="Leite T.F."/>
            <person name="Margarido G.R.A."/>
            <person name="Almeida C.A."/>
            <person name="Ferrarezi J.A."/>
            <person name="Labate C.A."/>
        </authorList>
    </citation>
    <scope>NUCLEOTIDE SEQUENCE</scope>
    <source>
        <strain evidence="3">MF-1</strain>
    </source>
</reference>
<dbReference type="InterPro" id="IPR036397">
    <property type="entry name" value="RNaseH_sf"/>
</dbReference>
<dbReference type="InterPro" id="IPR050951">
    <property type="entry name" value="Retrovirus_Pol_polyprotein"/>
</dbReference>
<dbReference type="InterPro" id="IPR012337">
    <property type="entry name" value="RNaseH-like_sf"/>
</dbReference>
<dbReference type="AlphaFoldDB" id="A0A9Q3ICG0"/>
<evidence type="ECO:0000256" key="1">
    <source>
        <dbReference type="ARBA" id="ARBA00022884"/>
    </source>
</evidence>
<name>A0A9Q3ICG0_9BASI</name>
<evidence type="ECO:0000313" key="3">
    <source>
        <dbReference type="EMBL" id="MBW0534130.1"/>
    </source>
</evidence>
<comment type="caution">
    <text evidence="3">The sequence shown here is derived from an EMBL/GenBank/DDBJ whole genome shotgun (WGS) entry which is preliminary data.</text>
</comment>
<dbReference type="PANTHER" id="PTHR37984:SF5">
    <property type="entry name" value="PROTEIN NYNRIN-LIKE"/>
    <property type="match status" value="1"/>
</dbReference>
<evidence type="ECO:0000313" key="4">
    <source>
        <dbReference type="Proteomes" id="UP000765509"/>
    </source>
</evidence>
<organism evidence="3 4">
    <name type="scientific">Austropuccinia psidii MF-1</name>
    <dbReference type="NCBI Taxonomy" id="1389203"/>
    <lineage>
        <taxon>Eukaryota</taxon>
        <taxon>Fungi</taxon>
        <taxon>Dikarya</taxon>
        <taxon>Basidiomycota</taxon>
        <taxon>Pucciniomycotina</taxon>
        <taxon>Pucciniomycetes</taxon>
        <taxon>Pucciniales</taxon>
        <taxon>Sphaerophragmiaceae</taxon>
        <taxon>Austropuccinia</taxon>
    </lineage>
</organism>